<reference evidence="4" key="1">
    <citation type="submission" date="2016-10" db="EMBL/GenBank/DDBJ databases">
        <authorList>
            <person name="Varghese N."/>
            <person name="Submissions S."/>
        </authorList>
    </citation>
    <scope>NUCLEOTIDE SEQUENCE [LARGE SCALE GENOMIC DNA]</scope>
    <source>
        <strain evidence="4">CGMCC 4.6609</strain>
    </source>
</reference>
<dbReference type="Pfam" id="PF13646">
    <property type="entry name" value="HEAT_2"/>
    <property type="match status" value="2"/>
</dbReference>
<sequence>MISPVSPSVDRDLLIVAAVCLAVVLVALALAVLVGRWWLRVTDARRARLVASARPWLVQLVAGDDEDPVVVERLVAVDPRTWRALEPVTVAMLGKVRGEARTAVVGLLERRGSVERAMRGVHRRSAVVRARSAHLLGAVGGPGTTAQLVRLLGDRDLEVRAVAVRALGRLADPMSATALVHGLLRTPPLPHHLVMAALRQIGPAAVPPLLAAVDRADDLVRAQVAEALGLVGAVATAPVLVVMLRIDHSTEVRLRAARALGRIGAPVSVDDVIAATSAREPLALRVTAAEALGALGARRAVPVLADLVGDPVHWVAHTAAASLAAIRPDGVAALTRLAGRSGSAARHAQEALVAANAKRLLATVRP</sequence>
<accession>A0A1H0VSS9</accession>
<dbReference type="AlphaFoldDB" id="A0A1H0VSS9"/>
<dbReference type="SMART" id="SM00567">
    <property type="entry name" value="EZ_HEAT"/>
    <property type="match status" value="7"/>
</dbReference>
<feature type="transmembrane region" description="Helical" evidence="2">
    <location>
        <begin position="13"/>
        <end position="39"/>
    </location>
</feature>
<gene>
    <name evidence="3" type="ORF">SAMN05421507_11599</name>
</gene>
<name>A0A1H0VSS9_9PSEU</name>
<dbReference type="InterPro" id="IPR016024">
    <property type="entry name" value="ARM-type_fold"/>
</dbReference>
<evidence type="ECO:0000256" key="2">
    <source>
        <dbReference type="SAM" id="Phobius"/>
    </source>
</evidence>
<dbReference type="PROSITE" id="PS50077">
    <property type="entry name" value="HEAT_REPEAT"/>
    <property type="match status" value="1"/>
</dbReference>
<comment type="function">
    <text evidence="1">Catalyzes the hydroxylation of the N(6)-(4-aminobutyl)-L-lysine intermediate produced by deoxyhypusine synthase/DHPS on a critical lysine of the eukaryotic translation initiation factor 5A/eIF-5A. This is the second step of the post-translational modification of that lysine into an unusual amino acid residue named hypusine. Hypusination is unique to mature eIF-5A factor and is essential for its function.</text>
</comment>
<dbReference type="PANTHER" id="PTHR12697:SF5">
    <property type="entry name" value="DEOXYHYPUSINE HYDROXYLASE"/>
    <property type="match status" value="1"/>
</dbReference>
<keyword evidence="2" id="KW-0812">Transmembrane</keyword>
<dbReference type="InterPro" id="IPR021133">
    <property type="entry name" value="HEAT_type_2"/>
</dbReference>
<proteinExistence type="predicted"/>
<dbReference type="InterPro" id="IPR004155">
    <property type="entry name" value="PBS_lyase_HEAT"/>
</dbReference>
<dbReference type="SUPFAM" id="SSF48371">
    <property type="entry name" value="ARM repeat"/>
    <property type="match status" value="1"/>
</dbReference>
<dbReference type="InterPro" id="IPR011989">
    <property type="entry name" value="ARM-like"/>
</dbReference>
<keyword evidence="2" id="KW-0472">Membrane</keyword>
<dbReference type="EMBL" id="FNIX01000015">
    <property type="protein sequence ID" value="SDP81156.1"/>
    <property type="molecule type" value="Genomic_DNA"/>
</dbReference>
<keyword evidence="4" id="KW-1185">Reference proteome</keyword>
<organism evidence="3 4">
    <name type="scientific">Lentzea jiangxiensis</name>
    <dbReference type="NCBI Taxonomy" id="641025"/>
    <lineage>
        <taxon>Bacteria</taxon>
        <taxon>Bacillati</taxon>
        <taxon>Actinomycetota</taxon>
        <taxon>Actinomycetes</taxon>
        <taxon>Pseudonocardiales</taxon>
        <taxon>Pseudonocardiaceae</taxon>
        <taxon>Lentzea</taxon>
    </lineage>
</organism>
<dbReference type="PANTHER" id="PTHR12697">
    <property type="entry name" value="PBS LYASE HEAT-LIKE PROTEIN"/>
    <property type="match status" value="1"/>
</dbReference>
<keyword evidence="2" id="KW-1133">Transmembrane helix</keyword>
<dbReference type="Gene3D" id="1.25.10.10">
    <property type="entry name" value="Leucine-rich Repeat Variant"/>
    <property type="match status" value="2"/>
</dbReference>
<evidence type="ECO:0000313" key="4">
    <source>
        <dbReference type="Proteomes" id="UP000199691"/>
    </source>
</evidence>
<dbReference type="Proteomes" id="UP000199691">
    <property type="component" value="Unassembled WGS sequence"/>
</dbReference>
<evidence type="ECO:0000313" key="3">
    <source>
        <dbReference type="EMBL" id="SDP81156.1"/>
    </source>
</evidence>
<dbReference type="STRING" id="641025.SAMN05421507_11599"/>
<protein>
    <submittedName>
        <fullName evidence="3">HEAT repeat</fullName>
    </submittedName>
</protein>
<evidence type="ECO:0000256" key="1">
    <source>
        <dbReference type="ARBA" id="ARBA00045876"/>
    </source>
</evidence>
<dbReference type="GO" id="GO:0016491">
    <property type="term" value="F:oxidoreductase activity"/>
    <property type="evidence" value="ECO:0007669"/>
    <property type="project" value="TreeGrafter"/>
</dbReference>